<accession>X0RT86</accession>
<protein>
    <submittedName>
        <fullName evidence="1">Uncharacterized protein</fullName>
    </submittedName>
</protein>
<reference evidence="1" key="1">
    <citation type="journal article" date="2014" name="Front. Microbiol.">
        <title>High frequency of phylogenetically diverse reductive dehalogenase-homologous genes in deep subseafloor sedimentary metagenomes.</title>
        <authorList>
            <person name="Kawai M."/>
            <person name="Futagami T."/>
            <person name="Toyoda A."/>
            <person name="Takaki Y."/>
            <person name="Nishi S."/>
            <person name="Hori S."/>
            <person name="Arai W."/>
            <person name="Tsubouchi T."/>
            <person name="Morono Y."/>
            <person name="Uchiyama I."/>
            <person name="Ito T."/>
            <person name="Fujiyama A."/>
            <person name="Inagaki F."/>
            <person name="Takami H."/>
        </authorList>
    </citation>
    <scope>NUCLEOTIDE SEQUENCE</scope>
    <source>
        <strain evidence="1">Expedition CK06-06</strain>
    </source>
</reference>
<comment type="caution">
    <text evidence="1">The sequence shown here is derived from an EMBL/GenBank/DDBJ whole genome shotgun (WGS) entry which is preliminary data.</text>
</comment>
<evidence type="ECO:0000313" key="1">
    <source>
        <dbReference type="EMBL" id="GAF71988.1"/>
    </source>
</evidence>
<gene>
    <name evidence="1" type="ORF">S01H1_15272</name>
</gene>
<dbReference type="EMBL" id="BARS01007969">
    <property type="protein sequence ID" value="GAF71988.1"/>
    <property type="molecule type" value="Genomic_DNA"/>
</dbReference>
<feature type="non-terminal residue" evidence="1">
    <location>
        <position position="129"/>
    </location>
</feature>
<name>X0RT86_9ZZZZ</name>
<proteinExistence type="predicted"/>
<dbReference type="AlphaFoldDB" id="X0RT86"/>
<organism evidence="1">
    <name type="scientific">marine sediment metagenome</name>
    <dbReference type="NCBI Taxonomy" id="412755"/>
    <lineage>
        <taxon>unclassified sequences</taxon>
        <taxon>metagenomes</taxon>
        <taxon>ecological metagenomes</taxon>
    </lineage>
</organism>
<sequence length="129" mass="14999">MDIESRKKLFKGGTFVSPMQRPEIRIPTEERISLRRKEAAMTAQETKRLNQFNKERAISMNPYHRIYVETTSEQSDSKIDKMARKLSGVVSHGTTSTFELTTYPKKSHFFPNTNKNVIQMEFHTDEIDG</sequence>